<reference evidence="2" key="1">
    <citation type="journal article" date="2015" name="Nature">
        <title>Complex archaea that bridge the gap between prokaryotes and eukaryotes.</title>
        <authorList>
            <person name="Spang A."/>
            <person name="Saw J.H."/>
            <person name="Jorgensen S.L."/>
            <person name="Zaremba-Niedzwiedzka K."/>
            <person name="Martijn J."/>
            <person name="Lind A.E."/>
            <person name="van Eijk R."/>
            <person name="Schleper C."/>
            <person name="Guy L."/>
            <person name="Ettema T.J."/>
        </authorList>
    </citation>
    <scope>NUCLEOTIDE SEQUENCE</scope>
</reference>
<evidence type="ECO:0000313" key="2">
    <source>
        <dbReference type="EMBL" id="KKN64769.1"/>
    </source>
</evidence>
<proteinExistence type="predicted"/>
<organism evidence="2">
    <name type="scientific">marine sediment metagenome</name>
    <dbReference type="NCBI Taxonomy" id="412755"/>
    <lineage>
        <taxon>unclassified sequences</taxon>
        <taxon>metagenomes</taxon>
        <taxon>ecological metagenomes</taxon>
    </lineage>
</organism>
<keyword evidence="1" id="KW-0472">Membrane</keyword>
<gene>
    <name evidence="2" type="ORF">LCGC14_0488190</name>
</gene>
<feature type="transmembrane region" description="Helical" evidence="1">
    <location>
        <begin position="158"/>
        <end position="180"/>
    </location>
</feature>
<feature type="transmembrane region" description="Helical" evidence="1">
    <location>
        <begin position="186"/>
        <end position="203"/>
    </location>
</feature>
<evidence type="ECO:0000256" key="1">
    <source>
        <dbReference type="SAM" id="Phobius"/>
    </source>
</evidence>
<accession>A0A0F9SCP1</accession>
<protein>
    <recommendedName>
        <fullName evidence="3">Divalent cation transporter</fullName>
    </recommendedName>
</protein>
<dbReference type="EMBL" id="LAZR01000544">
    <property type="protein sequence ID" value="KKN64769.1"/>
    <property type="molecule type" value="Genomic_DNA"/>
</dbReference>
<comment type="caution">
    <text evidence="2">The sequence shown here is derived from an EMBL/GenBank/DDBJ whole genome shotgun (WGS) entry which is preliminary data.</text>
</comment>
<feature type="transmembrane region" description="Helical" evidence="1">
    <location>
        <begin position="67"/>
        <end position="90"/>
    </location>
</feature>
<name>A0A0F9SCP1_9ZZZZ</name>
<feature type="transmembrane region" description="Helical" evidence="1">
    <location>
        <begin position="39"/>
        <end position="61"/>
    </location>
</feature>
<feature type="transmembrane region" description="Helical" evidence="1">
    <location>
        <begin position="6"/>
        <end position="27"/>
    </location>
</feature>
<evidence type="ECO:0008006" key="3">
    <source>
        <dbReference type="Google" id="ProtNLM"/>
    </source>
</evidence>
<sequence length="238" mass="25106">MQEFYLVIILTLMAGMAMPLGALLAGVDQLRPNWLRDEYRHGIIAFGGGALLSAVALVLVPEGIAPLSPWLAALCFVVGGAAFMALDILLDKINTPAGQLAAMLSDFLPESLALGAAFAVGESSGVLLACLMTLQNLPEGFNACRELRAATHYRARRIALIFAAMALLGPIFGVLGYSWLSAYPSVVATVMLFAAGGICYSVFQDIAPQARLEKHWAPPMGAVLGFVLGMVGHQLTMG</sequence>
<dbReference type="AlphaFoldDB" id="A0A0F9SCP1"/>
<keyword evidence="1" id="KW-1133">Transmembrane helix</keyword>
<feature type="transmembrane region" description="Helical" evidence="1">
    <location>
        <begin position="215"/>
        <end position="235"/>
    </location>
</feature>
<keyword evidence="1" id="KW-0812">Transmembrane</keyword>